<evidence type="ECO:0000259" key="2">
    <source>
        <dbReference type="PROSITE" id="PS50943"/>
    </source>
</evidence>
<gene>
    <name evidence="3" type="ORF">DM82_1325</name>
</gene>
<feature type="region of interest" description="Disordered" evidence="1">
    <location>
        <begin position="139"/>
        <end position="161"/>
    </location>
</feature>
<dbReference type="Proteomes" id="UP000029424">
    <property type="component" value="Chromosome 1"/>
</dbReference>
<sequence length="214" mass="23888">MKSIQYLDKLRETQALKTDTALAEFLGLKQNTISQYRHGKAFMSNDVCLKVAAGLGMDNPLLIIMAADMDRAEKAGQQSLWEIFLPKMAGLSAALAIGVFTNFVTPSPAQAAPHQENGVTAIDIMSNKRCREIAWHSHPRSLVSRSPPQPVSPQRPSTVGPCRRRRLTRRRFCPTDFRRRSGTRRARIRRGAAAQCARLRSSVSLTRFATRTAR</sequence>
<dbReference type="SUPFAM" id="SSF47413">
    <property type="entry name" value="lambda repressor-like DNA-binding domains"/>
    <property type="match status" value="1"/>
</dbReference>
<dbReference type="AlphaFoldDB" id="A0AAI8FM15"/>
<protein>
    <recommendedName>
        <fullName evidence="2">HTH cro/C1-type domain-containing protein</fullName>
    </recommendedName>
</protein>
<accession>A0AAI8FM15</accession>
<organism evidence="3 4">
    <name type="scientific">Burkholderia oklahomensis</name>
    <dbReference type="NCBI Taxonomy" id="342113"/>
    <lineage>
        <taxon>Bacteria</taxon>
        <taxon>Pseudomonadati</taxon>
        <taxon>Pseudomonadota</taxon>
        <taxon>Betaproteobacteria</taxon>
        <taxon>Burkholderiales</taxon>
        <taxon>Burkholderiaceae</taxon>
        <taxon>Burkholderia</taxon>
        <taxon>pseudomallei group</taxon>
    </lineage>
</organism>
<dbReference type="KEGG" id="bok:DM82_1325"/>
<dbReference type="Gene3D" id="1.10.260.40">
    <property type="entry name" value="lambda repressor-like DNA-binding domains"/>
    <property type="match status" value="1"/>
</dbReference>
<proteinExistence type="predicted"/>
<dbReference type="SMART" id="SM00530">
    <property type="entry name" value="HTH_XRE"/>
    <property type="match status" value="1"/>
</dbReference>
<evidence type="ECO:0000313" key="3">
    <source>
        <dbReference type="EMBL" id="AIO65360.1"/>
    </source>
</evidence>
<dbReference type="PROSITE" id="PS50943">
    <property type="entry name" value="HTH_CROC1"/>
    <property type="match status" value="1"/>
</dbReference>
<dbReference type="CDD" id="cd00093">
    <property type="entry name" value="HTH_XRE"/>
    <property type="match status" value="1"/>
</dbReference>
<dbReference type="InterPro" id="IPR010982">
    <property type="entry name" value="Lambda_DNA-bd_dom_sf"/>
</dbReference>
<evidence type="ECO:0000313" key="4">
    <source>
        <dbReference type="Proteomes" id="UP000029424"/>
    </source>
</evidence>
<evidence type="ECO:0000256" key="1">
    <source>
        <dbReference type="SAM" id="MobiDB-lite"/>
    </source>
</evidence>
<feature type="domain" description="HTH cro/C1-type" evidence="2">
    <location>
        <begin position="20"/>
        <end position="62"/>
    </location>
</feature>
<name>A0AAI8FM15_9BURK</name>
<dbReference type="EMBL" id="CP008726">
    <property type="protein sequence ID" value="AIO65360.1"/>
    <property type="molecule type" value="Genomic_DNA"/>
</dbReference>
<reference evidence="3 4" key="1">
    <citation type="submission" date="2014-06" db="EMBL/GenBank/DDBJ databases">
        <authorList>
            <person name="Bishop-Lilly K.A."/>
            <person name="Broomall S.M."/>
            <person name="Chain P.S."/>
            <person name="Chertkov O."/>
            <person name="Coyne S.R."/>
            <person name="Daligault H.E."/>
            <person name="Davenport K.W."/>
            <person name="Erkkila T."/>
            <person name="Frey K.G."/>
            <person name="Gibbons H.S."/>
            <person name="Gu W."/>
            <person name="Jaissle J."/>
            <person name="Johnson S.L."/>
            <person name="Koroleva G.I."/>
            <person name="Ladner J.T."/>
            <person name="Lo C.-C."/>
            <person name="Minogue T.D."/>
            <person name="Munk C."/>
            <person name="Palacios G.F."/>
            <person name="Redden C.L."/>
            <person name="Rosenzweig C.N."/>
            <person name="Scholz M.B."/>
            <person name="Teshima H."/>
            <person name="Xu Y."/>
        </authorList>
    </citation>
    <scope>NUCLEOTIDE SEQUENCE [LARGE SCALE GENOMIC DNA]</scope>
    <source>
        <strain evidence="3 4">EO147</strain>
    </source>
</reference>
<dbReference type="GO" id="GO:0003677">
    <property type="term" value="F:DNA binding"/>
    <property type="evidence" value="ECO:0007669"/>
    <property type="project" value="InterPro"/>
</dbReference>
<keyword evidence="4" id="KW-1185">Reference proteome</keyword>
<dbReference type="InterPro" id="IPR001387">
    <property type="entry name" value="Cro/C1-type_HTH"/>
</dbReference>